<organism evidence="17 18">
    <name type="scientific">Papio anubis</name>
    <name type="common">Olive baboon</name>
    <dbReference type="NCBI Taxonomy" id="9555"/>
    <lineage>
        <taxon>Eukaryota</taxon>
        <taxon>Metazoa</taxon>
        <taxon>Chordata</taxon>
        <taxon>Craniata</taxon>
        <taxon>Vertebrata</taxon>
        <taxon>Euteleostomi</taxon>
        <taxon>Mammalia</taxon>
        <taxon>Eutheria</taxon>
        <taxon>Euarchontoglires</taxon>
        <taxon>Primates</taxon>
        <taxon>Haplorrhini</taxon>
        <taxon>Catarrhini</taxon>
        <taxon>Cercopithecidae</taxon>
        <taxon>Cercopithecinae</taxon>
        <taxon>Papio</taxon>
    </lineage>
</organism>
<evidence type="ECO:0000259" key="16">
    <source>
        <dbReference type="Pfam" id="PF00999"/>
    </source>
</evidence>
<accession>A0A2I3LT62</accession>
<keyword evidence="10 13" id="KW-0406">Ion transport</keyword>
<evidence type="ECO:0000256" key="14">
    <source>
        <dbReference type="SAM" id="Phobius"/>
    </source>
</evidence>
<evidence type="ECO:0000256" key="13">
    <source>
        <dbReference type="RuleBase" id="RU003722"/>
    </source>
</evidence>
<evidence type="ECO:0000256" key="3">
    <source>
        <dbReference type="ARBA" id="ARBA00007367"/>
    </source>
</evidence>
<evidence type="ECO:0000313" key="18">
    <source>
        <dbReference type="Proteomes" id="UP000028761"/>
    </source>
</evidence>
<feature type="transmembrane region" description="Helical" evidence="14">
    <location>
        <begin position="257"/>
        <end position="275"/>
    </location>
</feature>
<evidence type="ECO:0000313" key="17">
    <source>
        <dbReference type="Ensembl" id="ENSPANP00000026656.2"/>
    </source>
</evidence>
<reference evidence="17" key="2">
    <citation type="submission" date="2025-08" db="UniProtKB">
        <authorList>
            <consortium name="Ensembl"/>
        </authorList>
    </citation>
    <scope>IDENTIFICATION</scope>
</reference>
<keyword evidence="13" id="KW-0050">Antiport</keyword>
<feature type="chain" id="PRO_5035302770" description="Sodium/hydrogen exchanger" evidence="15">
    <location>
        <begin position="37"/>
        <end position="679"/>
    </location>
</feature>
<keyword evidence="12 13" id="KW-0739">Sodium transport</keyword>
<keyword evidence="18" id="KW-1185">Reference proteome</keyword>
<keyword evidence="4 13" id="KW-0813">Transport</keyword>
<evidence type="ECO:0000256" key="8">
    <source>
        <dbReference type="ARBA" id="ARBA00022989"/>
    </source>
</evidence>
<dbReference type="PANTHER" id="PTHR10110:SF62">
    <property type="entry name" value="SODIUM_HYDROGEN EXCHANGER 7"/>
    <property type="match status" value="1"/>
</dbReference>
<sequence length="679" mass="75082">MESGDAARPGSGRATGAPPPRLLLLLPLLPLLLGRGLRVAAAASASSSGAAAEDSSAMEELATEKEAEESHRQDSVSLLTFILLLTLTILTIWLFKHRRVRFLHETGLAMIYGLIVGVILRYGTPATSGRDKSLSCTQEDRAFSTLLVNVSGKFFEYTLKGEISPGKINSVEQNDMLRKVTFDPEVFFNILLPPIIFHAGYSLKKRHFFRNLGSILAYAFLGTAVSCFIIGNLMYGVVKLMKIMGQLSDKFYYTDCLFFGAIISATDPVTVLAIFNELHADVDLYALLFGESVLNDAVAIVLSSSIVAYQPAGLNTHAFDAAAFFKSVGIFLGIFSGSFTMGAVTGVNANVTKFTKLHCFPLLETALFFLMSWSTFLLAEACGFTGVVAVLFCGITQAHYTYNNLSVESRSRTKQLFEVLHFLAENFIFSYMGLALFTFQKHVFSPIFIIGAFVAIFLGRAAHIYPLSFFLNLGRRHKIGWNFQHMMMFSGLRGAMAFALAIRDTASYARQMMFTTTLLIVFFTVWIIGGGTTPMLSWLNISVVLHITGCALATYHNFRSAQGDRVPEKEDTWVVQRCEENFFEKPHGGNGFSFSAGFFSLYSLDCRMPETAAQCTYLGGEKMNRDLPVILGVGGKKLKFERIISCIWSFRIDVRQRFLGCHFCHQPLPLPLPASPFLG</sequence>
<feature type="transmembrane region" description="Helical" evidence="14">
    <location>
        <begin position="321"/>
        <end position="345"/>
    </location>
</feature>
<dbReference type="GO" id="GO:0098719">
    <property type="term" value="P:sodium ion import across plasma membrane"/>
    <property type="evidence" value="ECO:0007669"/>
    <property type="project" value="TreeGrafter"/>
</dbReference>
<dbReference type="GO" id="GO:0015385">
    <property type="term" value="F:sodium:proton antiporter activity"/>
    <property type="evidence" value="ECO:0007669"/>
    <property type="project" value="InterPro"/>
</dbReference>
<keyword evidence="5" id="KW-1003">Cell membrane</keyword>
<proteinExistence type="inferred from homology"/>
<feature type="transmembrane region" description="Helical" evidence="14">
    <location>
        <begin position="186"/>
        <end position="203"/>
    </location>
</feature>
<dbReference type="InterPro" id="IPR002090">
    <property type="entry name" value="NHE-6/7/9"/>
</dbReference>
<dbReference type="GO" id="GO:0051453">
    <property type="term" value="P:regulation of intracellular pH"/>
    <property type="evidence" value="ECO:0007669"/>
    <property type="project" value="TreeGrafter"/>
</dbReference>
<dbReference type="Gene3D" id="6.10.140.1330">
    <property type="match status" value="1"/>
</dbReference>
<feature type="transmembrane region" description="Helical" evidence="14">
    <location>
        <begin position="107"/>
        <end position="124"/>
    </location>
</feature>
<dbReference type="InterPro" id="IPR004709">
    <property type="entry name" value="NaH_exchanger"/>
</dbReference>
<keyword evidence="9" id="KW-0915">Sodium</keyword>
<dbReference type="OMA" id="NEHCWQY"/>
<reference evidence="17 18" key="1">
    <citation type="submission" date="2012-03" db="EMBL/GenBank/DDBJ databases">
        <title>Whole Genome Assembly of Papio anubis.</title>
        <authorList>
            <person name="Liu Y.L."/>
            <person name="Abraham K.A."/>
            <person name="Akbar H.A."/>
            <person name="Ali S.A."/>
            <person name="Anosike U.A."/>
            <person name="Aqrawi P.A."/>
            <person name="Arias F.A."/>
            <person name="Attaway T.A."/>
            <person name="Awwad R.A."/>
            <person name="Babu C.B."/>
            <person name="Bandaranaike D.B."/>
            <person name="Battles P.B."/>
            <person name="Bell A.B."/>
            <person name="Beltran B.B."/>
            <person name="Berhane-Mersha D.B."/>
            <person name="Bess C.B."/>
            <person name="Bickham C.B."/>
            <person name="Bolden T.B."/>
            <person name="Carter K.C."/>
            <person name="Chau D.C."/>
            <person name="Chavez A.C."/>
            <person name="Clerc-Blankenburg K.C."/>
            <person name="Coyle M.C."/>
            <person name="Dao M.D."/>
            <person name="Davila M.L.D."/>
            <person name="Davy-Carroll L.D."/>
            <person name="Denson S.D."/>
            <person name="Dinh H.D."/>
            <person name="Fernandez S.F."/>
            <person name="Fernando P.F."/>
            <person name="Forbes L.F."/>
            <person name="Francis C.F."/>
            <person name="Francisco L.F."/>
            <person name="Fu Q.F."/>
            <person name="Garcia-Iii R.G."/>
            <person name="Garrett T.G."/>
            <person name="Gross S.G."/>
            <person name="Gubbala S.G."/>
            <person name="Hirani K.H."/>
            <person name="Hogues M.H."/>
            <person name="Hollins B.H."/>
            <person name="Jackson L.J."/>
            <person name="Javaid M.J."/>
            <person name="Jhangiani S.J."/>
            <person name="Johnson A.J."/>
            <person name="Johnson B.J."/>
            <person name="Jones J.J."/>
            <person name="Joshi V.J."/>
            <person name="Kalu J.K."/>
            <person name="Khan N.K."/>
            <person name="Korchina V.K."/>
            <person name="Kovar C.K."/>
            <person name="Lago L.L."/>
            <person name="Lara F.L."/>
            <person name="Le T.-K.L."/>
            <person name="Lee S.L."/>
            <person name="Legall-Iii F.L."/>
            <person name="Lemon S.L."/>
            <person name="Liu J.L."/>
            <person name="Liu Y.-S.L."/>
            <person name="Liyanage D.L."/>
            <person name="Lopez J.L."/>
            <person name="Lorensuhewa L.L."/>
            <person name="Mata R.M."/>
            <person name="Mathew T.M."/>
            <person name="Mercado C.M."/>
            <person name="Mercado I.M."/>
            <person name="Morales K.M."/>
            <person name="Morgan M.M."/>
            <person name="Munidasa M.M."/>
            <person name="Ngo D.N."/>
            <person name="Nguyen L.N."/>
            <person name="Nguyen T.N."/>
            <person name="Nguyen N.N."/>
            <person name="Obregon M.O."/>
            <person name="Okwuonu G.O."/>
            <person name="Ongeri F.O."/>
            <person name="Onwere C.O."/>
            <person name="Osifeso I.O."/>
            <person name="Parra A.P."/>
            <person name="Patil S.P."/>
            <person name="Perez A.P."/>
            <person name="Perez Y.P."/>
            <person name="Pham C.P."/>
            <person name="Pu L.-L.P."/>
            <person name="Puazo M.P."/>
            <person name="Quiroz J.Q."/>
            <person name="Rouhana J.R."/>
            <person name="Ruiz M.R."/>
            <person name="Ruiz S.-J.R."/>
            <person name="Saada N.S."/>
            <person name="Santibanez J.S."/>
            <person name="Scheel M.S."/>
            <person name="Schneider B.S."/>
            <person name="Simmons D.S."/>
            <person name="Sisson I.S."/>
            <person name="Tang L.-Y.T."/>
            <person name="Thornton R.T."/>
            <person name="Tisius J.T."/>
            <person name="Toledanes G.T."/>
            <person name="Trejos Z.T."/>
            <person name="Usmani K.U."/>
            <person name="Varghese R.V."/>
            <person name="Vattathil S.V."/>
            <person name="Vee V.V."/>
            <person name="Walker D.W."/>
            <person name="Weissenberger G.W."/>
            <person name="White C.W."/>
            <person name="Williams A.W."/>
            <person name="Woodworth J.W."/>
            <person name="Wright R.W."/>
            <person name="Zhu Y.Z."/>
            <person name="Han Y.H."/>
            <person name="Newsham I.N."/>
            <person name="Nazareth L.N."/>
            <person name="Worley K.W."/>
            <person name="Muzny D.M."/>
            <person name="Rogers J.R."/>
            <person name="Gibbs R.G."/>
        </authorList>
    </citation>
    <scope>NUCLEOTIDE SEQUENCE [LARGE SCALE GENOMIC DNA]</scope>
</reference>
<evidence type="ECO:0000256" key="1">
    <source>
        <dbReference type="ARBA" id="ARBA00004195"/>
    </source>
</evidence>
<dbReference type="GO" id="GO:0005886">
    <property type="term" value="C:plasma membrane"/>
    <property type="evidence" value="ECO:0007669"/>
    <property type="project" value="UniProtKB-SubCell"/>
</dbReference>
<dbReference type="ExpressionAtlas" id="A0A2I3LT62">
    <property type="expression patterns" value="baseline"/>
</dbReference>
<dbReference type="GeneTree" id="ENSGT00940000153460"/>
<evidence type="ECO:0000256" key="2">
    <source>
        <dbReference type="ARBA" id="ARBA00004651"/>
    </source>
</evidence>
<evidence type="ECO:0000256" key="12">
    <source>
        <dbReference type="ARBA" id="ARBA00023201"/>
    </source>
</evidence>
<evidence type="ECO:0000256" key="4">
    <source>
        <dbReference type="ARBA" id="ARBA00022448"/>
    </source>
</evidence>
<feature type="transmembrane region" description="Helical" evidence="14">
    <location>
        <begin position="366"/>
        <end position="399"/>
    </location>
</feature>
<dbReference type="GO" id="GO:0015386">
    <property type="term" value="F:potassium:proton antiporter activity"/>
    <property type="evidence" value="ECO:0007669"/>
    <property type="project" value="TreeGrafter"/>
</dbReference>
<evidence type="ECO:0000256" key="6">
    <source>
        <dbReference type="ARBA" id="ARBA00022692"/>
    </source>
</evidence>
<dbReference type="InterPro" id="IPR018422">
    <property type="entry name" value="Cation/H_exchanger_CPA1"/>
</dbReference>
<feature type="signal peptide" evidence="15">
    <location>
        <begin position="1"/>
        <end position="36"/>
    </location>
</feature>
<dbReference type="PRINTS" id="PR01084">
    <property type="entry name" value="NAHEXCHNGR"/>
</dbReference>
<keyword evidence="8 14" id="KW-1133">Transmembrane helix</keyword>
<evidence type="ECO:0000256" key="10">
    <source>
        <dbReference type="ARBA" id="ARBA00023065"/>
    </source>
</evidence>
<protein>
    <recommendedName>
        <fullName evidence="13">Sodium/hydrogen exchanger</fullName>
    </recommendedName>
</protein>
<evidence type="ECO:0000256" key="15">
    <source>
        <dbReference type="SAM" id="SignalP"/>
    </source>
</evidence>
<feature type="transmembrane region" description="Helical" evidence="14">
    <location>
        <begin position="215"/>
        <end position="237"/>
    </location>
</feature>
<keyword evidence="15" id="KW-0732">Signal</keyword>
<feature type="transmembrane region" description="Helical" evidence="14">
    <location>
        <begin position="75"/>
        <end position="95"/>
    </location>
</feature>
<keyword evidence="7" id="KW-0967">Endosome</keyword>
<feature type="transmembrane region" description="Helical" evidence="14">
    <location>
        <begin position="287"/>
        <end position="309"/>
    </location>
</feature>
<keyword evidence="6 13" id="KW-0812">Transmembrane</keyword>
<name>A0A2I3LT62_PAPAN</name>
<evidence type="ECO:0000256" key="7">
    <source>
        <dbReference type="ARBA" id="ARBA00022753"/>
    </source>
</evidence>
<feature type="transmembrane region" description="Helical" evidence="14">
    <location>
        <begin position="419"/>
        <end position="439"/>
    </location>
</feature>
<evidence type="ECO:0000256" key="11">
    <source>
        <dbReference type="ARBA" id="ARBA00023136"/>
    </source>
</evidence>
<feature type="transmembrane region" description="Helical" evidence="14">
    <location>
        <begin position="446"/>
        <end position="467"/>
    </location>
</feature>
<dbReference type="Bgee" id="ENSPANG00000003151">
    <property type="expression patterns" value="Expressed in postnatal subventricular zone and 60 other cell types or tissues"/>
</dbReference>
<comment type="similarity">
    <text evidence="3 13">Belongs to the monovalent cation:proton antiporter 1 (CPA1) transporter (TC 2.A.36) family.</text>
</comment>
<reference evidence="17" key="3">
    <citation type="submission" date="2025-09" db="UniProtKB">
        <authorList>
            <consortium name="Ensembl"/>
        </authorList>
    </citation>
    <scope>IDENTIFICATION</scope>
</reference>
<keyword evidence="11 14" id="KW-0472">Membrane</keyword>
<feature type="transmembrane region" description="Helical" evidence="14">
    <location>
        <begin position="535"/>
        <end position="555"/>
    </location>
</feature>
<dbReference type="STRING" id="9555.ENSPANP00000026656"/>
<evidence type="ECO:0000256" key="9">
    <source>
        <dbReference type="ARBA" id="ARBA00023053"/>
    </source>
</evidence>
<dbReference type="Pfam" id="PF00999">
    <property type="entry name" value="Na_H_Exchanger"/>
    <property type="match status" value="1"/>
</dbReference>
<dbReference type="AlphaFoldDB" id="A0A2I3LT62"/>
<gene>
    <name evidence="17" type="primary">SLC9A7</name>
</gene>
<dbReference type="Proteomes" id="UP000028761">
    <property type="component" value="Chromosome X"/>
</dbReference>
<evidence type="ECO:0000256" key="5">
    <source>
        <dbReference type="ARBA" id="ARBA00022475"/>
    </source>
</evidence>
<dbReference type="Ensembl" id="ENSPANT00000056364.2">
    <property type="protein sequence ID" value="ENSPANP00000026656.2"/>
    <property type="gene ID" value="ENSPANG00000003151.3"/>
</dbReference>
<feature type="domain" description="Cation/H+ exchanger transmembrane" evidence="16">
    <location>
        <begin position="88"/>
        <end position="538"/>
    </location>
</feature>
<dbReference type="InterPro" id="IPR006153">
    <property type="entry name" value="Cation/H_exchanger_TM"/>
</dbReference>
<comment type="subcellular location">
    <subcellularLocation>
        <location evidence="2">Cell membrane</location>
        <topology evidence="2">Multi-pass membrane protein</topology>
    </subcellularLocation>
    <subcellularLocation>
        <location evidence="1">Recycling endosome membrane</location>
        <topology evidence="1">Multi-pass membrane protein</topology>
    </subcellularLocation>
</comment>
<feature type="transmembrane region" description="Helical" evidence="14">
    <location>
        <begin position="512"/>
        <end position="529"/>
    </location>
</feature>
<dbReference type="NCBIfam" id="TIGR00840">
    <property type="entry name" value="b_cpa1"/>
    <property type="match status" value="1"/>
</dbReference>
<dbReference type="PANTHER" id="PTHR10110">
    <property type="entry name" value="SODIUM/HYDROGEN EXCHANGER"/>
    <property type="match status" value="1"/>
</dbReference>
<dbReference type="PRINTS" id="PR01088">
    <property type="entry name" value="NAHEXCHNGR6"/>
</dbReference>
<dbReference type="GO" id="GO:0055038">
    <property type="term" value="C:recycling endosome membrane"/>
    <property type="evidence" value="ECO:0007669"/>
    <property type="project" value="UniProtKB-SubCell"/>
</dbReference>
<feature type="transmembrane region" description="Helical" evidence="14">
    <location>
        <begin position="479"/>
        <end position="500"/>
    </location>
</feature>